<feature type="domain" description="Protein kinase" evidence="2">
    <location>
        <begin position="49"/>
        <end position="391"/>
    </location>
</feature>
<dbReference type="SUPFAM" id="SSF56112">
    <property type="entry name" value="Protein kinase-like (PK-like)"/>
    <property type="match status" value="1"/>
</dbReference>
<dbReference type="PROSITE" id="PS50011">
    <property type="entry name" value="PROTEIN_KINASE_DOM"/>
    <property type="match status" value="1"/>
</dbReference>
<evidence type="ECO:0000313" key="4">
    <source>
        <dbReference type="Proteomes" id="UP000292452"/>
    </source>
</evidence>
<accession>A0A4Q9HSR3</accession>
<proteinExistence type="predicted"/>
<dbReference type="InterPro" id="IPR002575">
    <property type="entry name" value="Aminoglycoside_PTrfase"/>
</dbReference>
<dbReference type="Proteomes" id="UP000292452">
    <property type="component" value="Unassembled WGS sequence"/>
</dbReference>
<dbReference type="Gene3D" id="3.90.1200.10">
    <property type="match status" value="1"/>
</dbReference>
<feature type="region of interest" description="Disordered" evidence="1">
    <location>
        <begin position="20"/>
        <end position="42"/>
    </location>
</feature>
<organism evidence="3 4">
    <name type="scientific">Streptomyces kasugaensis</name>
    <dbReference type="NCBI Taxonomy" id="1946"/>
    <lineage>
        <taxon>Bacteria</taxon>
        <taxon>Bacillati</taxon>
        <taxon>Actinomycetota</taxon>
        <taxon>Actinomycetes</taxon>
        <taxon>Kitasatosporales</taxon>
        <taxon>Streptomycetaceae</taxon>
        <taxon>Streptomyces</taxon>
    </lineage>
</organism>
<reference evidence="3 4" key="1">
    <citation type="submission" date="2019-02" db="EMBL/GenBank/DDBJ databases">
        <title>Draft Genome Sequence of Streptomyces sp. AM-2504, identified by 16S rRNA comparative analysis as a Streptomyces Kasugaensis strain.</title>
        <authorList>
            <person name="Napolioni V."/>
            <person name="Giuliodori A.M."/>
            <person name="Spurio R."/>
            <person name="Fabbretti A."/>
        </authorList>
    </citation>
    <scope>NUCLEOTIDE SEQUENCE [LARGE SCALE GENOMIC DNA]</scope>
    <source>
        <strain evidence="3 4">AM-2504</strain>
    </source>
</reference>
<evidence type="ECO:0000256" key="1">
    <source>
        <dbReference type="SAM" id="MobiDB-lite"/>
    </source>
</evidence>
<dbReference type="InterPro" id="IPR000719">
    <property type="entry name" value="Prot_kinase_dom"/>
</dbReference>
<protein>
    <submittedName>
        <fullName evidence="3">Aminoglycoside phosphotransferase family protein</fullName>
    </submittedName>
</protein>
<name>A0A4Q9HSR3_STRKA</name>
<dbReference type="PANTHER" id="PTHR21310">
    <property type="entry name" value="AMINOGLYCOSIDE PHOSPHOTRANSFERASE-RELATED-RELATED"/>
    <property type="match status" value="1"/>
</dbReference>
<keyword evidence="3" id="KW-0808">Transferase</keyword>
<dbReference type="InterPro" id="IPR051678">
    <property type="entry name" value="AGP_Transferase"/>
</dbReference>
<dbReference type="Gene3D" id="3.30.200.20">
    <property type="entry name" value="Phosphorylase Kinase, domain 1"/>
    <property type="match status" value="1"/>
</dbReference>
<comment type="caution">
    <text evidence="3">The sequence shown here is derived from an EMBL/GenBank/DDBJ whole genome shotgun (WGS) entry which is preliminary data.</text>
</comment>
<dbReference type="GO" id="GO:0005524">
    <property type="term" value="F:ATP binding"/>
    <property type="evidence" value="ECO:0007669"/>
    <property type="project" value="InterPro"/>
</dbReference>
<gene>
    <name evidence="3" type="ORF">EYS09_20615</name>
</gene>
<dbReference type="Pfam" id="PF01636">
    <property type="entry name" value="APH"/>
    <property type="match status" value="1"/>
</dbReference>
<sequence length="391" mass="42546">MRRPAPFTWLMLSNSFARETPALGPPTDGLRGGRNTGDHGKRPVPACRFMEDDENGQDALAAIAARHRIPAEEVRPIPSGVANHVYLLGDHMVLRIPRTEAFVADLVKEAAVIPAARRAGVLTPEVITFDDTRSEMNVPYMVLGRAPGVDLAQLELSETATQKVLHQVGRELAKLHRLSPTAPPATATATATATTMVLPGVPVDRAAGDPRSLVARLLAFGHLDASAARWLTEWFDRLSEHLPAEPQQTLVHGDIAPQNLLVSPGTTDLTGIVDWGDAQWADPATEFAKFPLSAVPAMLDGYRGQPGEPGDLENPGYRMETAEEPPARTHAWEARVLWHHLHWALGRLMDPVPRPGERHWTAPPASRLLSILRFFAAAPPAPWSALAQPVR</sequence>
<keyword evidence="4" id="KW-1185">Reference proteome</keyword>
<dbReference type="PANTHER" id="PTHR21310:SF15">
    <property type="entry name" value="AMINOGLYCOSIDE PHOSPHOTRANSFERASE DOMAIN-CONTAINING PROTEIN"/>
    <property type="match status" value="1"/>
</dbReference>
<evidence type="ECO:0000259" key="2">
    <source>
        <dbReference type="PROSITE" id="PS50011"/>
    </source>
</evidence>
<dbReference type="InterPro" id="IPR011009">
    <property type="entry name" value="Kinase-like_dom_sf"/>
</dbReference>
<dbReference type="GO" id="GO:0004672">
    <property type="term" value="F:protein kinase activity"/>
    <property type="evidence" value="ECO:0007669"/>
    <property type="project" value="InterPro"/>
</dbReference>
<dbReference type="AlphaFoldDB" id="A0A4Q9HSR3"/>
<evidence type="ECO:0000313" key="3">
    <source>
        <dbReference type="EMBL" id="TBO57835.1"/>
    </source>
</evidence>
<dbReference type="EMBL" id="SIXH01000188">
    <property type="protein sequence ID" value="TBO57835.1"/>
    <property type="molecule type" value="Genomic_DNA"/>
</dbReference>